<reference evidence="1 2" key="1">
    <citation type="submission" date="2019-03" db="EMBL/GenBank/DDBJ databases">
        <title>Genomic Encyclopedia of Type Strains, Phase IV (KMG-IV): sequencing the most valuable type-strain genomes for metagenomic binning, comparative biology and taxonomic classification.</title>
        <authorList>
            <person name="Goeker M."/>
        </authorList>
    </citation>
    <scope>NUCLEOTIDE SEQUENCE [LARGE SCALE GENOMIC DNA]</scope>
    <source>
        <strain evidence="1 2">DSM 26377</strain>
    </source>
</reference>
<proteinExistence type="predicted"/>
<accession>A0A4S3K3U0</accession>
<dbReference type="Proteomes" id="UP000295341">
    <property type="component" value="Unassembled WGS sequence"/>
</dbReference>
<dbReference type="EMBL" id="SOBT01000011">
    <property type="protein sequence ID" value="TDU25916.1"/>
    <property type="molecule type" value="Genomic_DNA"/>
</dbReference>
<sequence length="110" mass="12304">MSYYTFANLQYPDGGAIDPSEFSEGLVILLNEHGLHRDVGKGLIDLFTQGEAFFTFYGGCAALETFLLWVSKQRPEVPFGVQGRGEDLRDVWVREFLGGSVTYEQGPFTE</sequence>
<comment type="caution">
    <text evidence="1">The sequence shown here is derived from an EMBL/GenBank/DDBJ whole genome shotgun (WGS) entry which is preliminary data.</text>
</comment>
<dbReference type="AlphaFoldDB" id="A0A4S3K3U0"/>
<gene>
    <name evidence="1" type="ORF">DFR24_4363</name>
</gene>
<evidence type="ECO:0000313" key="1">
    <source>
        <dbReference type="EMBL" id="TDU25916.1"/>
    </source>
</evidence>
<dbReference type="OrthoDB" id="6692206at2"/>
<evidence type="ECO:0000313" key="2">
    <source>
        <dbReference type="Proteomes" id="UP000295341"/>
    </source>
</evidence>
<name>A0A4S3K3U0_9GAMM</name>
<dbReference type="RefSeq" id="WP_133883488.1">
    <property type="nucleotide sequence ID" value="NZ_MWIN01000013.1"/>
</dbReference>
<organism evidence="1 2">
    <name type="scientific">Panacagrimonas perspica</name>
    <dbReference type="NCBI Taxonomy" id="381431"/>
    <lineage>
        <taxon>Bacteria</taxon>
        <taxon>Pseudomonadati</taxon>
        <taxon>Pseudomonadota</taxon>
        <taxon>Gammaproteobacteria</taxon>
        <taxon>Nevskiales</taxon>
        <taxon>Nevskiaceae</taxon>
        <taxon>Panacagrimonas</taxon>
    </lineage>
</organism>
<protein>
    <submittedName>
        <fullName evidence="1">Uncharacterized protein</fullName>
    </submittedName>
</protein>
<keyword evidence="2" id="KW-1185">Reference proteome</keyword>